<proteinExistence type="predicted"/>
<dbReference type="OrthoDB" id="6081775at2759"/>
<protein>
    <submittedName>
        <fullName evidence="1">Uncharacterized protein</fullName>
    </submittedName>
</protein>
<dbReference type="Proteomes" id="UP000678393">
    <property type="component" value="Unassembled WGS sequence"/>
</dbReference>
<organism evidence="1 2">
    <name type="scientific">Candidula unifasciata</name>
    <dbReference type="NCBI Taxonomy" id="100452"/>
    <lineage>
        <taxon>Eukaryota</taxon>
        <taxon>Metazoa</taxon>
        <taxon>Spiralia</taxon>
        <taxon>Lophotrochozoa</taxon>
        <taxon>Mollusca</taxon>
        <taxon>Gastropoda</taxon>
        <taxon>Heterobranchia</taxon>
        <taxon>Euthyneura</taxon>
        <taxon>Panpulmonata</taxon>
        <taxon>Eupulmonata</taxon>
        <taxon>Stylommatophora</taxon>
        <taxon>Helicina</taxon>
        <taxon>Helicoidea</taxon>
        <taxon>Geomitridae</taxon>
        <taxon>Candidula</taxon>
    </lineage>
</organism>
<comment type="caution">
    <text evidence="1">The sequence shown here is derived from an EMBL/GenBank/DDBJ whole genome shotgun (WGS) entry which is preliminary data.</text>
</comment>
<dbReference type="EMBL" id="CAJHNH020004195">
    <property type="protein sequence ID" value="CAG5130688.1"/>
    <property type="molecule type" value="Genomic_DNA"/>
</dbReference>
<keyword evidence="2" id="KW-1185">Reference proteome</keyword>
<evidence type="ECO:0000313" key="2">
    <source>
        <dbReference type="Proteomes" id="UP000678393"/>
    </source>
</evidence>
<sequence>MTSMNIGYELLRNSSNQKPQAPSLNFTPDRMMPVSTMHRMALKASEKIMLLMNNTQLLTRHHRLANMNDVLVYLTGNHEDQGMPGDRGDFYRRKLAEQLYLHYAIQNIDHTNVLIFVEGLVRLEHDCRHILSQLGCRRSEAPPVNIDGQTLDIIGRLADLY</sequence>
<accession>A0A8S3ZRV1</accession>
<name>A0A8S3ZRV1_9EUPU</name>
<reference evidence="1" key="1">
    <citation type="submission" date="2021-04" db="EMBL/GenBank/DDBJ databases">
        <authorList>
            <consortium name="Molecular Ecology Group"/>
        </authorList>
    </citation>
    <scope>NUCLEOTIDE SEQUENCE</scope>
</reference>
<gene>
    <name evidence="1" type="ORF">CUNI_LOCUS16246</name>
</gene>
<dbReference type="AlphaFoldDB" id="A0A8S3ZRV1"/>
<evidence type="ECO:0000313" key="1">
    <source>
        <dbReference type="EMBL" id="CAG5130688.1"/>
    </source>
</evidence>